<feature type="domain" description="Transcriptional repressor PaaX-like central Cas2-like" evidence="1">
    <location>
        <begin position="98"/>
        <end position="171"/>
    </location>
</feature>
<dbReference type="Pfam" id="PF20803">
    <property type="entry name" value="PaaX_M"/>
    <property type="match status" value="1"/>
</dbReference>
<dbReference type="Proteomes" id="UP000704960">
    <property type="component" value="Unassembled WGS sequence"/>
</dbReference>
<evidence type="ECO:0000313" key="3">
    <source>
        <dbReference type="Proteomes" id="UP000704960"/>
    </source>
</evidence>
<organism evidence="2 3">
    <name type="scientific">Candidatus Sungiibacteriota bacterium</name>
    <dbReference type="NCBI Taxonomy" id="2750080"/>
    <lineage>
        <taxon>Bacteria</taxon>
        <taxon>Candidatus Sungiibacteriota</taxon>
    </lineage>
</organism>
<evidence type="ECO:0000259" key="1">
    <source>
        <dbReference type="Pfam" id="PF20803"/>
    </source>
</evidence>
<reference evidence="2" key="1">
    <citation type="submission" date="2020-07" db="EMBL/GenBank/DDBJ databases">
        <title>Huge and variable diversity of episymbiotic CPR bacteria and DPANN archaea in groundwater ecosystems.</title>
        <authorList>
            <person name="He C.Y."/>
            <person name="Keren R."/>
            <person name="Whittaker M."/>
            <person name="Farag I.F."/>
            <person name="Doudna J."/>
            <person name="Cate J.H.D."/>
            <person name="Banfield J.F."/>
        </authorList>
    </citation>
    <scope>NUCLEOTIDE SEQUENCE</scope>
    <source>
        <strain evidence="2">NC_groundwater_1226_Ag_S-0.1um_59_124</strain>
    </source>
</reference>
<sequence length="190" mass="22448">MARQGALSRKIILLLAAGLAMGLSGSPRRYGFIFKQLQREWRKLEYEALKRAIRSLYRSKLIDFREQADGTISLLLTGGGKQRALAYKLDELVVKKPQRWDGKWRLIIFDIPERFRKGRDALRMRLGQLGFIEFQRSVFVHPFECRDETDFLIEFYQLRPWVRYVVADFIDTDLHLRHKFHLTHIAHGMA</sequence>
<accession>A0A933DRD0</accession>
<dbReference type="EMBL" id="JACQMJ010000004">
    <property type="protein sequence ID" value="MBI4132025.1"/>
    <property type="molecule type" value="Genomic_DNA"/>
</dbReference>
<evidence type="ECO:0000313" key="2">
    <source>
        <dbReference type="EMBL" id="MBI4132025.1"/>
    </source>
</evidence>
<gene>
    <name evidence="2" type="ORF">HY474_00145</name>
</gene>
<dbReference type="AlphaFoldDB" id="A0A933DRD0"/>
<comment type="caution">
    <text evidence="2">The sequence shown here is derived from an EMBL/GenBank/DDBJ whole genome shotgun (WGS) entry which is preliminary data.</text>
</comment>
<protein>
    <recommendedName>
        <fullName evidence="1">Transcriptional repressor PaaX-like central Cas2-like domain-containing protein</fullName>
    </recommendedName>
</protein>
<name>A0A933DRD0_9BACT</name>
<proteinExistence type="predicted"/>
<dbReference type="InterPro" id="IPR048846">
    <property type="entry name" value="PaaX-like_central"/>
</dbReference>
<dbReference type="Gene3D" id="3.30.70.2650">
    <property type="match status" value="1"/>
</dbReference>